<protein>
    <recommendedName>
        <fullName evidence="3">SCP domain-containing protein</fullName>
    </recommendedName>
</protein>
<dbReference type="SUPFAM" id="SSF55797">
    <property type="entry name" value="PR-1-like"/>
    <property type="match status" value="1"/>
</dbReference>
<dbReference type="Gene3D" id="3.40.33.10">
    <property type="entry name" value="CAP"/>
    <property type="match status" value="1"/>
</dbReference>
<dbReference type="AlphaFoldDB" id="A0A6B3RKL1"/>
<dbReference type="InterPro" id="IPR013783">
    <property type="entry name" value="Ig-like_fold"/>
</dbReference>
<dbReference type="InterPro" id="IPR050557">
    <property type="entry name" value="RTX_toxin/Mannuronan_C5-epim"/>
</dbReference>
<name>A0A6B3RKL1_9RHOB</name>
<evidence type="ECO:0000313" key="5">
    <source>
        <dbReference type="Proteomes" id="UP000481421"/>
    </source>
</evidence>
<comment type="subcellular location">
    <subcellularLocation>
        <location evidence="1">Secreted</location>
    </subcellularLocation>
</comment>
<sequence>MPTPTAFEQELLELANRARANPAGEFDELVLDAANRVGITRDVSMALAFFKVDMGVLRSQLNSYAPVAPLAWNGALAVAAEAHSALVIQFDTQSHRLPGEAGLLERIRAAGYSNIAAVAENVFAYARDPVYAHAGFYIDWGNSPTGIQQPAGHRDAILNRNYQEVGMGVLSENDPATRVGPYIVTQNFGARRDYVQQLVGVVFDDADGDRFYDAGEGLGGIGVTVAGSQGSYSTTTWASGGYQLALPAGTYTVTFAGGSLPGVHSQQITIGTENVKLDVNSGDLRLNPFDLRGGDRGDWLTAREIGHLIDGMAGVDMASFVGASERVVIDMNSGTVTSGSQTWTLRNIENVTGTIFGDMITGDAGDNLLRGMGDYDWFVGSGGNDTYDGGTGRDTVAYSSASAGVTANLLTGRGTLGQANGDSYVSIESLTGSSHADRLNGDHANNVLRGLAGDDFIFGNGGNDTIDGGAGRDYLSGGDGNDRITGGAGNDTIDGGRGWDTALYSGRVAEYEVRANADGSTSVLHSQGSRADAIDLLLNIEVLQFSDGRLFL</sequence>
<dbReference type="Gene3D" id="2.60.40.10">
    <property type="entry name" value="Immunoglobulins"/>
    <property type="match status" value="1"/>
</dbReference>
<dbReference type="Pfam" id="PF00353">
    <property type="entry name" value="HemolysinCabind"/>
    <property type="match status" value="3"/>
</dbReference>
<reference evidence="4 5" key="1">
    <citation type="submission" date="2020-02" db="EMBL/GenBank/DDBJ databases">
        <title>Rhodobacter algicola sp. nov., isolated from microalga culture.</title>
        <authorList>
            <person name="Park C.-Y."/>
        </authorList>
    </citation>
    <scope>NUCLEOTIDE SEQUENCE [LARGE SCALE GENOMIC DNA]</scope>
    <source>
        <strain evidence="4 5">ETT8</strain>
    </source>
</reference>
<dbReference type="RefSeq" id="WP_164611483.1">
    <property type="nucleotide sequence ID" value="NZ_JAAIKE010000003.1"/>
</dbReference>
<dbReference type="InterPro" id="IPR011049">
    <property type="entry name" value="Serralysin-like_metalloprot_C"/>
</dbReference>
<dbReference type="PRINTS" id="PR00313">
    <property type="entry name" value="CABNDNGRPT"/>
</dbReference>
<evidence type="ECO:0000256" key="2">
    <source>
        <dbReference type="ARBA" id="ARBA00022525"/>
    </source>
</evidence>
<dbReference type="GO" id="GO:0005576">
    <property type="term" value="C:extracellular region"/>
    <property type="evidence" value="ECO:0007669"/>
    <property type="project" value="UniProtKB-SubCell"/>
</dbReference>
<proteinExistence type="predicted"/>
<feature type="domain" description="SCP" evidence="3">
    <location>
        <begin position="58"/>
        <end position="188"/>
    </location>
</feature>
<dbReference type="SUPFAM" id="SSF51120">
    <property type="entry name" value="beta-Roll"/>
    <property type="match status" value="2"/>
</dbReference>
<dbReference type="InterPro" id="IPR018511">
    <property type="entry name" value="Hemolysin-typ_Ca-bd_CS"/>
</dbReference>
<dbReference type="GO" id="GO:0005509">
    <property type="term" value="F:calcium ion binding"/>
    <property type="evidence" value="ECO:0007669"/>
    <property type="project" value="InterPro"/>
</dbReference>
<evidence type="ECO:0000256" key="1">
    <source>
        <dbReference type="ARBA" id="ARBA00004613"/>
    </source>
</evidence>
<evidence type="ECO:0000259" key="3">
    <source>
        <dbReference type="Pfam" id="PF00188"/>
    </source>
</evidence>
<accession>A0A6B3RKL1</accession>
<dbReference type="EMBL" id="JAAIKE010000003">
    <property type="protein sequence ID" value="NEX46607.1"/>
    <property type="molecule type" value="Genomic_DNA"/>
</dbReference>
<dbReference type="PANTHER" id="PTHR38340">
    <property type="entry name" value="S-LAYER PROTEIN"/>
    <property type="match status" value="1"/>
</dbReference>
<organism evidence="4 5">
    <name type="scientific">Pseudotabrizicola algicola</name>
    <dbReference type="NCBI Taxonomy" id="2709381"/>
    <lineage>
        <taxon>Bacteria</taxon>
        <taxon>Pseudomonadati</taxon>
        <taxon>Pseudomonadota</taxon>
        <taxon>Alphaproteobacteria</taxon>
        <taxon>Rhodobacterales</taxon>
        <taxon>Paracoccaceae</taxon>
        <taxon>Pseudotabrizicola</taxon>
    </lineage>
</organism>
<dbReference type="Pfam" id="PF00188">
    <property type="entry name" value="CAP"/>
    <property type="match status" value="1"/>
</dbReference>
<dbReference type="CDD" id="cd05379">
    <property type="entry name" value="CAP_bacterial"/>
    <property type="match status" value="1"/>
</dbReference>
<evidence type="ECO:0000313" key="4">
    <source>
        <dbReference type="EMBL" id="NEX46607.1"/>
    </source>
</evidence>
<dbReference type="InterPro" id="IPR035940">
    <property type="entry name" value="CAP_sf"/>
</dbReference>
<dbReference type="InterPro" id="IPR001343">
    <property type="entry name" value="Hemolysn_Ca-bd"/>
</dbReference>
<keyword evidence="2" id="KW-0964">Secreted</keyword>
<dbReference type="PANTHER" id="PTHR38340:SF1">
    <property type="entry name" value="S-LAYER PROTEIN"/>
    <property type="match status" value="1"/>
</dbReference>
<dbReference type="Gene3D" id="2.150.10.10">
    <property type="entry name" value="Serralysin-like metalloprotease, C-terminal"/>
    <property type="match status" value="3"/>
</dbReference>
<dbReference type="Proteomes" id="UP000481421">
    <property type="component" value="Unassembled WGS sequence"/>
</dbReference>
<keyword evidence="5" id="KW-1185">Reference proteome</keyword>
<comment type="caution">
    <text evidence="4">The sequence shown here is derived from an EMBL/GenBank/DDBJ whole genome shotgun (WGS) entry which is preliminary data.</text>
</comment>
<gene>
    <name evidence="4" type="ORF">G3572_10355</name>
</gene>
<dbReference type="InterPro" id="IPR014044">
    <property type="entry name" value="CAP_dom"/>
</dbReference>
<dbReference type="PROSITE" id="PS00330">
    <property type="entry name" value="HEMOLYSIN_CALCIUM"/>
    <property type="match status" value="4"/>
</dbReference>
<dbReference type="SUPFAM" id="SSF117074">
    <property type="entry name" value="Hypothetical protein PA1324"/>
    <property type="match status" value="1"/>
</dbReference>